<dbReference type="Pfam" id="PF00672">
    <property type="entry name" value="HAMP"/>
    <property type="match status" value="1"/>
</dbReference>
<dbReference type="SUPFAM" id="SSF58104">
    <property type="entry name" value="Methyl-accepting chemotaxis protein (MCP) signaling domain"/>
    <property type="match status" value="1"/>
</dbReference>
<keyword evidence="2" id="KW-1003">Cell membrane</keyword>
<feature type="region of interest" description="Disordered" evidence="7">
    <location>
        <begin position="103"/>
        <end position="125"/>
    </location>
</feature>
<evidence type="ECO:0000313" key="12">
    <source>
        <dbReference type="Proteomes" id="UP001290455"/>
    </source>
</evidence>
<evidence type="ECO:0000256" key="7">
    <source>
        <dbReference type="SAM" id="MobiDB-lite"/>
    </source>
</evidence>
<evidence type="ECO:0000256" key="3">
    <source>
        <dbReference type="ARBA" id="ARBA00023136"/>
    </source>
</evidence>
<evidence type="ECO:0000259" key="10">
    <source>
        <dbReference type="PROSITE" id="PS50885"/>
    </source>
</evidence>
<feature type="compositionally biased region" description="Polar residues" evidence="7">
    <location>
        <begin position="104"/>
        <end position="115"/>
    </location>
</feature>
<evidence type="ECO:0000256" key="1">
    <source>
        <dbReference type="ARBA" id="ARBA00004236"/>
    </source>
</evidence>
<dbReference type="PANTHER" id="PTHR32089:SF112">
    <property type="entry name" value="LYSOZYME-LIKE PROTEIN-RELATED"/>
    <property type="match status" value="1"/>
</dbReference>
<dbReference type="Pfam" id="PF00015">
    <property type="entry name" value="MCPsignal"/>
    <property type="match status" value="1"/>
</dbReference>
<dbReference type="PROSITE" id="PS50111">
    <property type="entry name" value="CHEMOTAXIS_TRANSDUC_2"/>
    <property type="match status" value="1"/>
</dbReference>
<dbReference type="Gene3D" id="1.10.287.950">
    <property type="entry name" value="Methyl-accepting chemotaxis protein"/>
    <property type="match status" value="1"/>
</dbReference>
<dbReference type="SMART" id="SM00283">
    <property type="entry name" value="MA"/>
    <property type="match status" value="1"/>
</dbReference>
<protein>
    <submittedName>
        <fullName evidence="11">Methyl-accepting chemotaxis protein</fullName>
    </submittedName>
</protein>
<dbReference type="Gene3D" id="6.10.340.10">
    <property type="match status" value="1"/>
</dbReference>
<keyword evidence="8" id="KW-0812">Transmembrane</keyword>
<evidence type="ECO:0000256" key="2">
    <source>
        <dbReference type="ARBA" id="ARBA00022475"/>
    </source>
</evidence>
<dbReference type="InterPro" id="IPR004089">
    <property type="entry name" value="MCPsignal_dom"/>
</dbReference>
<comment type="similarity">
    <text evidence="5">Belongs to the methyl-accepting chemotaxis (MCP) protein family.</text>
</comment>
<evidence type="ECO:0000313" key="11">
    <source>
        <dbReference type="EMBL" id="MDZ5470563.1"/>
    </source>
</evidence>
<dbReference type="EMBL" id="JAXOFX010000001">
    <property type="protein sequence ID" value="MDZ5470563.1"/>
    <property type="molecule type" value="Genomic_DNA"/>
</dbReference>
<gene>
    <name evidence="11" type="ORF">SM124_02255</name>
</gene>
<name>A0ABU5ITV6_9BACI</name>
<keyword evidence="8" id="KW-1133">Transmembrane helix</keyword>
<comment type="caution">
    <text evidence="11">The sequence shown here is derived from an EMBL/GenBank/DDBJ whole genome shotgun (WGS) entry which is preliminary data.</text>
</comment>
<dbReference type="PROSITE" id="PS50885">
    <property type="entry name" value="HAMP"/>
    <property type="match status" value="1"/>
</dbReference>
<feature type="domain" description="Methyl-accepting transducer" evidence="9">
    <location>
        <begin position="113"/>
        <end position="384"/>
    </location>
</feature>
<evidence type="ECO:0000259" key="9">
    <source>
        <dbReference type="PROSITE" id="PS50111"/>
    </source>
</evidence>
<feature type="transmembrane region" description="Helical" evidence="8">
    <location>
        <begin position="20"/>
        <end position="39"/>
    </location>
</feature>
<comment type="subcellular location">
    <subcellularLocation>
        <location evidence="1">Cell membrane</location>
    </subcellularLocation>
</comment>
<evidence type="ECO:0000256" key="6">
    <source>
        <dbReference type="PROSITE-ProRule" id="PRU00284"/>
    </source>
</evidence>
<dbReference type="InterPro" id="IPR003660">
    <property type="entry name" value="HAMP_dom"/>
</dbReference>
<organism evidence="11 12">
    <name type="scientific">Robertmurraya mangrovi</name>
    <dbReference type="NCBI Taxonomy" id="3098077"/>
    <lineage>
        <taxon>Bacteria</taxon>
        <taxon>Bacillati</taxon>
        <taxon>Bacillota</taxon>
        <taxon>Bacilli</taxon>
        <taxon>Bacillales</taxon>
        <taxon>Bacillaceae</taxon>
        <taxon>Robertmurraya</taxon>
    </lineage>
</organism>
<dbReference type="CDD" id="cd06225">
    <property type="entry name" value="HAMP"/>
    <property type="match status" value="1"/>
</dbReference>
<evidence type="ECO:0000256" key="8">
    <source>
        <dbReference type="SAM" id="Phobius"/>
    </source>
</evidence>
<sequence>MASGSYMMDYNSGANKIVSVLALTLGISVIIGVFIIILFSKHIALPIKKIANHVKEVADGNLVLDELKVKNKDEVGELANGFEQMIVQLKALLHEVSDSAEQVAGSSQELSASSEHNARATEEINGSIQEVATGVEVQSTKMKQMIEQTINISNSTDQIHLNTKSMHHSAEKTNEIAKKGKDYAQTGIQQMIEAANHVETMEKTALKLNEKSVEIESMLSQISAVADQTNLLALNAAIEAARAGEHGRGFAIVAEEVRKLAEQSGKVASGIGVLMNDIRQETEDAVMTMKTGKQSVLKCQETVDQTGQAFHDIYQSSNGVYNKTLEVSKSIEEVHHIIELLVANSKEISNIIEEEIRFTNQVAAATEEQTASMEQITASAISLAKLSEHLQIHVQKFKL</sequence>
<dbReference type="PANTHER" id="PTHR32089">
    <property type="entry name" value="METHYL-ACCEPTING CHEMOTAXIS PROTEIN MCPB"/>
    <property type="match status" value="1"/>
</dbReference>
<keyword evidence="3 8" id="KW-0472">Membrane</keyword>
<dbReference type="Proteomes" id="UP001290455">
    <property type="component" value="Unassembled WGS sequence"/>
</dbReference>
<dbReference type="SMART" id="SM00304">
    <property type="entry name" value="HAMP"/>
    <property type="match status" value="1"/>
</dbReference>
<keyword evidence="4 6" id="KW-0807">Transducer</keyword>
<accession>A0ABU5ITV6</accession>
<feature type="domain" description="HAMP" evidence="10">
    <location>
        <begin position="41"/>
        <end position="94"/>
    </location>
</feature>
<evidence type="ECO:0000256" key="4">
    <source>
        <dbReference type="ARBA" id="ARBA00023224"/>
    </source>
</evidence>
<proteinExistence type="inferred from homology"/>
<dbReference type="RefSeq" id="WP_322444861.1">
    <property type="nucleotide sequence ID" value="NZ_JAXOFX010000001.1"/>
</dbReference>
<keyword evidence="12" id="KW-1185">Reference proteome</keyword>
<reference evidence="11 12" key="1">
    <citation type="submission" date="2023-11" db="EMBL/GenBank/DDBJ databases">
        <title>Bacillus jintuensis, isolated from a mudflat on the Beibu Gulf coast.</title>
        <authorList>
            <person name="Li M."/>
        </authorList>
    </citation>
    <scope>NUCLEOTIDE SEQUENCE [LARGE SCALE GENOMIC DNA]</scope>
    <source>
        <strain evidence="11 12">31A1R</strain>
    </source>
</reference>
<evidence type="ECO:0000256" key="5">
    <source>
        <dbReference type="ARBA" id="ARBA00029447"/>
    </source>
</evidence>